<evidence type="ECO:0000313" key="1">
    <source>
        <dbReference type="EMBL" id="KAJ9078958.1"/>
    </source>
</evidence>
<dbReference type="EMBL" id="QTSX02002132">
    <property type="protein sequence ID" value="KAJ9078958.1"/>
    <property type="molecule type" value="Genomic_DNA"/>
</dbReference>
<comment type="caution">
    <text evidence="1">The sequence shown here is derived from an EMBL/GenBank/DDBJ whole genome shotgun (WGS) entry which is preliminary data.</text>
</comment>
<proteinExistence type="predicted"/>
<accession>A0ACC2TW97</accession>
<sequence>MFLSVVMGAGFWPAFPSGKSRSSPFGAIIFEFTLVFCLWNLTWVSAYGAQTQKNAGGQPTGNKGQGLNLALGPRFQGEENSQSLHHLLLPSKPILKFLVSQEC</sequence>
<protein>
    <submittedName>
        <fullName evidence="1">Uncharacterized protein</fullName>
    </submittedName>
</protein>
<name>A0ACC2TW97_9FUNG</name>
<evidence type="ECO:0000313" key="2">
    <source>
        <dbReference type="Proteomes" id="UP001165960"/>
    </source>
</evidence>
<organism evidence="1 2">
    <name type="scientific">Entomophthora muscae</name>
    <dbReference type="NCBI Taxonomy" id="34485"/>
    <lineage>
        <taxon>Eukaryota</taxon>
        <taxon>Fungi</taxon>
        <taxon>Fungi incertae sedis</taxon>
        <taxon>Zoopagomycota</taxon>
        <taxon>Entomophthoromycotina</taxon>
        <taxon>Entomophthoromycetes</taxon>
        <taxon>Entomophthorales</taxon>
        <taxon>Entomophthoraceae</taxon>
        <taxon>Entomophthora</taxon>
    </lineage>
</organism>
<keyword evidence="2" id="KW-1185">Reference proteome</keyword>
<reference evidence="1" key="1">
    <citation type="submission" date="2022-04" db="EMBL/GenBank/DDBJ databases">
        <title>Genome of the entomopathogenic fungus Entomophthora muscae.</title>
        <authorList>
            <person name="Elya C."/>
            <person name="Lovett B.R."/>
            <person name="Lee E."/>
            <person name="Macias A.M."/>
            <person name="Hajek A.E."/>
            <person name="De Bivort B.L."/>
            <person name="Kasson M.T."/>
            <person name="De Fine Licht H.H."/>
            <person name="Stajich J.E."/>
        </authorList>
    </citation>
    <scope>NUCLEOTIDE SEQUENCE</scope>
    <source>
        <strain evidence="1">Berkeley</strain>
    </source>
</reference>
<gene>
    <name evidence="1" type="ORF">DSO57_1001174</name>
</gene>
<dbReference type="Proteomes" id="UP001165960">
    <property type="component" value="Unassembled WGS sequence"/>
</dbReference>